<dbReference type="EC" id="2.5.1.74" evidence="8 9"/>
<evidence type="ECO:0000256" key="3">
    <source>
        <dbReference type="ARBA" id="ARBA00022475"/>
    </source>
</evidence>
<accession>A0A3L8PNG6</accession>
<dbReference type="PANTHER" id="PTHR13929:SF0">
    <property type="entry name" value="UBIA PRENYLTRANSFERASE DOMAIN-CONTAINING PROTEIN 1"/>
    <property type="match status" value="1"/>
</dbReference>
<comment type="subcellular location">
    <subcellularLocation>
        <location evidence="8">Cell membrane</location>
        <topology evidence="8">Multi-pass membrane protein</topology>
    </subcellularLocation>
    <subcellularLocation>
        <location evidence="1">Membrane</location>
        <topology evidence="1">Multi-pass membrane protein</topology>
    </subcellularLocation>
</comment>
<evidence type="ECO:0000313" key="10">
    <source>
        <dbReference type="EMBL" id="RLV56339.1"/>
    </source>
</evidence>
<evidence type="ECO:0000256" key="1">
    <source>
        <dbReference type="ARBA" id="ARBA00004141"/>
    </source>
</evidence>
<dbReference type="OrthoDB" id="9767568at2"/>
<keyword evidence="11" id="KW-1185">Reference proteome</keyword>
<comment type="caution">
    <text evidence="10">The sequence shown here is derived from an EMBL/GenBank/DDBJ whole genome shotgun (WGS) entry which is preliminary data.</text>
</comment>
<dbReference type="GO" id="GO:0005886">
    <property type="term" value="C:plasma membrane"/>
    <property type="evidence" value="ECO:0007669"/>
    <property type="project" value="UniProtKB-SubCell"/>
</dbReference>
<feature type="transmembrane region" description="Helical" evidence="8">
    <location>
        <begin position="21"/>
        <end position="42"/>
    </location>
</feature>
<dbReference type="EMBL" id="RDBF01000004">
    <property type="protein sequence ID" value="RLV56339.1"/>
    <property type="molecule type" value="Genomic_DNA"/>
</dbReference>
<dbReference type="NCBIfam" id="NF004751">
    <property type="entry name" value="PRK06080.1-3"/>
    <property type="match status" value="1"/>
</dbReference>
<dbReference type="RefSeq" id="WP_121793998.1">
    <property type="nucleotide sequence ID" value="NZ_RDBF01000004.1"/>
</dbReference>
<keyword evidence="3 8" id="KW-1003">Cell membrane</keyword>
<dbReference type="GO" id="GO:0009234">
    <property type="term" value="P:menaquinone biosynthetic process"/>
    <property type="evidence" value="ECO:0007669"/>
    <property type="project" value="UniProtKB-UniRule"/>
</dbReference>
<comment type="function">
    <text evidence="8">Conversion of 1,4-dihydroxy-2-naphthoate (DHNA) to demethylmenaquinone (DMK).</text>
</comment>
<feature type="transmembrane region" description="Helical" evidence="8">
    <location>
        <begin position="139"/>
        <end position="162"/>
    </location>
</feature>
<dbReference type="PIRSF" id="PIRSF005355">
    <property type="entry name" value="UBIAD1"/>
    <property type="match status" value="1"/>
</dbReference>
<dbReference type="Proteomes" id="UP000282515">
    <property type="component" value="Unassembled WGS sequence"/>
</dbReference>
<reference evidence="10 11" key="1">
    <citation type="submission" date="2018-10" db="EMBL/GenBank/DDBJ databases">
        <title>Aeromicrobium sp. 9W16Y-2 whole genome shotgun sequence.</title>
        <authorList>
            <person name="Li F."/>
        </authorList>
    </citation>
    <scope>NUCLEOTIDE SEQUENCE [LARGE SCALE GENOMIC DNA]</scope>
    <source>
        <strain evidence="10 11">9W16Y-2</strain>
    </source>
</reference>
<comment type="caution">
    <text evidence="8">Lacks conserved residue(s) required for the propagation of feature annotation.</text>
</comment>
<dbReference type="HAMAP" id="MF_01937">
    <property type="entry name" value="MenA_1"/>
    <property type="match status" value="1"/>
</dbReference>
<keyword evidence="4 8" id="KW-0808">Transferase</keyword>
<dbReference type="UniPathway" id="UPA00079">
    <property type="reaction ID" value="UER00168"/>
</dbReference>
<proteinExistence type="inferred from homology"/>
<dbReference type="Gene3D" id="1.10.357.140">
    <property type="entry name" value="UbiA prenyltransferase"/>
    <property type="match status" value="1"/>
</dbReference>
<comment type="similarity">
    <text evidence="8">Belongs to the MenA family. Type 1 subfamily.</text>
</comment>
<sequence>MSTPSTTRLWIEGARPRTLPAAVAPVLAGTGAAVYAGGFVGWKALLALGLSLSLQIGVNYANDYSDGIRGTDADRVGPLRLVGSGLVSPGKVRAAALGFLALGALFGLVLAATTSWWLLLVGAAAILAAWTYTGGPNPYGYRALGEVSVFVFFGLVAVMGTTFVQTESITRPSVAAAIGVGALACAILVANNLRDIPTDTESGKRTLAVVLGDRGSRRFYVVLVQLALIAAIVCAALTTWWALLALVAAPLAVRAVRVIGSGATGRELIPVLRDSGLLELVYAAGLTAGLVVGAL</sequence>
<dbReference type="PANTHER" id="PTHR13929">
    <property type="entry name" value="1,4-DIHYDROXY-2-NAPHTHOATE OCTAPRENYLTRANSFERASE"/>
    <property type="match status" value="1"/>
</dbReference>
<evidence type="ECO:0000256" key="5">
    <source>
        <dbReference type="ARBA" id="ARBA00022692"/>
    </source>
</evidence>
<feature type="transmembrane region" description="Helical" evidence="8">
    <location>
        <begin position="174"/>
        <end position="193"/>
    </location>
</feature>
<evidence type="ECO:0000256" key="6">
    <source>
        <dbReference type="ARBA" id="ARBA00022989"/>
    </source>
</evidence>
<dbReference type="AlphaFoldDB" id="A0A3L8PNG6"/>
<dbReference type="GO" id="GO:0042371">
    <property type="term" value="P:vitamin K biosynthetic process"/>
    <property type="evidence" value="ECO:0007669"/>
    <property type="project" value="TreeGrafter"/>
</dbReference>
<comment type="pathway">
    <text evidence="8">Quinol/quinone metabolism; menaquinone biosynthesis; menaquinol from 1,4-dihydroxy-2-naphthoate: step 1/2.</text>
</comment>
<gene>
    <name evidence="8" type="primary">menA</name>
    <name evidence="10" type="ORF">D9V41_07915</name>
</gene>
<dbReference type="CDD" id="cd13962">
    <property type="entry name" value="PT_UbiA_UBIAD1"/>
    <property type="match status" value="1"/>
</dbReference>
<keyword evidence="5 8" id="KW-0812">Transmembrane</keyword>
<name>A0A3L8PNG6_9ACTN</name>
<dbReference type="InterPro" id="IPR026046">
    <property type="entry name" value="UBIAD1"/>
</dbReference>
<comment type="catalytic activity">
    <reaction evidence="8">
        <text>an all-trans-polyprenyl diphosphate + 1,4-dihydroxy-2-naphthoate + H(+) = a 2-demethylmenaquinol + CO2 + diphosphate</text>
        <dbReference type="Rhea" id="RHEA:26478"/>
        <dbReference type="Rhea" id="RHEA-COMP:9563"/>
        <dbReference type="Rhea" id="RHEA-COMP:9564"/>
        <dbReference type="ChEBI" id="CHEBI:11173"/>
        <dbReference type="ChEBI" id="CHEBI:15378"/>
        <dbReference type="ChEBI" id="CHEBI:16526"/>
        <dbReference type="ChEBI" id="CHEBI:33019"/>
        <dbReference type="ChEBI" id="CHEBI:55437"/>
        <dbReference type="ChEBI" id="CHEBI:58914"/>
        <dbReference type="EC" id="2.5.1.74"/>
    </reaction>
</comment>
<organism evidence="10 11">
    <name type="scientific">Aeromicrobium phragmitis</name>
    <dbReference type="NCBI Taxonomy" id="2478914"/>
    <lineage>
        <taxon>Bacteria</taxon>
        <taxon>Bacillati</taxon>
        <taxon>Actinomycetota</taxon>
        <taxon>Actinomycetes</taxon>
        <taxon>Propionibacteriales</taxon>
        <taxon>Nocardioidaceae</taxon>
        <taxon>Aeromicrobium</taxon>
    </lineage>
</organism>
<feature type="transmembrane region" description="Helical" evidence="8">
    <location>
        <begin position="92"/>
        <end position="111"/>
    </location>
</feature>
<feature type="transmembrane region" description="Helical" evidence="8">
    <location>
        <begin position="219"/>
        <end position="247"/>
    </location>
</feature>
<dbReference type="Pfam" id="PF01040">
    <property type="entry name" value="UbiA"/>
    <property type="match status" value="1"/>
</dbReference>
<dbReference type="InterPro" id="IPR004657">
    <property type="entry name" value="MenA"/>
</dbReference>
<dbReference type="InterPro" id="IPR000537">
    <property type="entry name" value="UbiA_prenyltransferase"/>
</dbReference>
<dbReference type="GO" id="GO:0046428">
    <property type="term" value="F:1,4-dihydroxy-2-naphthoate polyprenyltransferase activity"/>
    <property type="evidence" value="ECO:0007669"/>
    <property type="project" value="UniProtKB-UniRule"/>
</dbReference>
<evidence type="ECO:0000256" key="7">
    <source>
        <dbReference type="ARBA" id="ARBA00023136"/>
    </source>
</evidence>
<dbReference type="NCBIfam" id="TIGR00751">
    <property type="entry name" value="menA"/>
    <property type="match status" value="1"/>
</dbReference>
<keyword evidence="7 8" id="KW-0472">Membrane</keyword>
<keyword evidence="6 8" id="KW-1133">Transmembrane helix</keyword>
<evidence type="ECO:0000256" key="9">
    <source>
        <dbReference type="NCBIfam" id="TIGR00751"/>
    </source>
</evidence>
<evidence type="ECO:0000256" key="2">
    <source>
        <dbReference type="ARBA" id="ARBA00022428"/>
    </source>
</evidence>
<keyword evidence="2 8" id="KW-0474">Menaquinone biosynthesis</keyword>
<protein>
    <recommendedName>
        <fullName evidence="8 9">1,4-dihydroxy-2-naphthoate octaprenyltransferase</fullName>
        <shortName evidence="8">DHNA-octaprenyltransferase</shortName>
        <ecNumber evidence="8 9">2.5.1.74</ecNumber>
    </recommendedName>
</protein>
<evidence type="ECO:0000313" key="11">
    <source>
        <dbReference type="Proteomes" id="UP000282515"/>
    </source>
</evidence>
<dbReference type="InterPro" id="IPR044878">
    <property type="entry name" value="UbiA_sf"/>
</dbReference>
<evidence type="ECO:0000256" key="4">
    <source>
        <dbReference type="ARBA" id="ARBA00022679"/>
    </source>
</evidence>
<evidence type="ECO:0000256" key="8">
    <source>
        <dbReference type="HAMAP-Rule" id="MF_01937"/>
    </source>
</evidence>